<protein>
    <recommendedName>
        <fullName evidence="3">PD-(D/E)XK endonuclease-like domain-containing protein</fullName>
    </recommendedName>
</protein>
<dbReference type="RefSeq" id="WP_386189175.1">
    <property type="nucleotide sequence ID" value="NZ_JBHSBC010000008.1"/>
</dbReference>
<evidence type="ECO:0000313" key="2">
    <source>
        <dbReference type="Proteomes" id="UP001595698"/>
    </source>
</evidence>
<keyword evidence="2" id="KW-1185">Reference proteome</keyword>
<dbReference type="EMBL" id="JBHSBC010000008">
    <property type="protein sequence ID" value="MFC3980195.1"/>
    <property type="molecule type" value="Genomic_DNA"/>
</dbReference>
<name>A0ABV8EXQ2_9ACTN</name>
<gene>
    <name evidence="1" type="ORF">ACFOYY_08700</name>
</gene>
<reference evidence="2" key="1">
    <citation type="journal article" date="2019" name="Int. J. Syst. Evol. Microbiol.">
        <title>The Global Catalogue of Microorganisms (GCM) 10K type strain sequencing project: providing services to taxonomists for standard genome sequencing and annotation.</title>
        <authorList>
            <consortium name="The Broad Institute Genomics Platform"/>
            <consortium name="The Broad Institute Genome Sequencing Center for Infectious Disease"/>
            <person name="Wu L."/>
            <person name="Ma J."/>
        </authorList>
    </citation>
    <scope>NUCLEOTIDE SEQUENCE [LARGE SCALE GENOMIC DNA]</scope>
    <source>
        <strain evidence="2">TBRC 7912</strain>
    </source>
</reference>
<sequence>MSIPPRVQALANELDGLIEGAINNQPRTLQTRIGPSELGIPCDLRIGYKLAGHPAVNTNQPLSWKAWIGTNVHNGLQELLERANWALPNWHTDGQSRYALEERVTVGQINGDDISGNSDLYLDGVVWDWKVPGGNTLREYKKRGPGEQYRVQAHTYGLGWERLGFPVTDVAIYFLPRDQEWKQRFLWSEPYDRTVAEAALSRADGIAKLVQALGPAAFPLLKRREAWCRSCPWFRPGAMNLPDGCPGDPDALTEAASELQDLIAQ</sequence>
<organism evidence="1 2">
    <name type="scientific">Streptosporangium jomthongense</name>
    <dbReference type="NCBI Taxonomy" id="1193683"/>
    <lineage>
        <taxon>Bacteria</taxon>
        <taxon>Bacillati</taxon>
        <taxon>Actinomycetota</taxon>
        <taxon>Actinomycetes</taxon>
        <taxon>Streptosporangiales</taxon>
        <taxon>Streptosporangiaceae</taxon>
        <taxon>Streptosporangium</taxon>
    </lineage>
</organism>
<comment type="caution">
    <text evidence="1">The sequence shown here is derived from an EMBL/GenBank/DDBJ whole genome shotgun (WGS) entry which is preliminary data.</text>
</comment>
<evidence type="ECO:0000313" key="1">
    <source>
        <dbReference type="EMBL" id="MFC3980195.1"/>
    </source>
</evidence>
<dbReference type="InterPro" id="IPR011604">
    <property type="entry name" value="PDDEXK-like_dom_sf"/>
</dbReference>
<dbReference type="Gene3D" id="3.90.320.10">
    <property type="match status" value="1"/>
</dbReference>
<accession>A0ABV8EXQ2</accession>
<proteinExistence type="predicted"/>
<evidence type="ECO:0008006" key="3">
    <source>
        <dbReference type="Google" id="ProtNLM"/>
    </source>
</evidence>
<dbReference type="Proteomes" id="UP001595698">
    <property type="component" value="Unassembled WGS sequence"/>
</dbReference>